<dbReference type="Pfam" id="PF18885">
    <property type="entry name" value="DUF5648"/>
    <property type="match status" value="1"/>
</dbReference>
<organism evidence="2 3">
    <name type="scientific">Synechocystis salina LEGE 00031</name>
    <dbReference type="NCBI Taxonomy" id="1828736"/>
    <lineage>
        <taxon>Bacteria</taxon>
        <taxon>Bacillati</taxon>
        <taxon>Cyanobacteriota</taxon>
        <taxon>Cyanophyceae</taxon>
        <taxon>Synechococcales</taxon>
        <taxon>Merismopediaceae</taxon>
        <taxon>Synechocystis</taxon>
    </lineage>
</organism>
<feature type="domain" description="DUF5648" evidence="1">
    <location>
        <begin position="229"/>
        <end position="354"/>
    </location>
</feature>
<dbReference type="Gene3D" id="2.60.40.2030">
    <property type="match status" value="2"/>
</dbReference>
<name>A0ABR9VTE7_9SYNC</name>
<evidence type="ECO:0000313" key="3">
    <source>
        <dbReference type="Proteomes" id="UP000658720"/>
    </source>
</evidence>
<proteinExistence type="predicted"/>
<evidence type="ECO:0000313" key="2">
    <source>
        <dbReference type="EMBL" id="MBE9253506.1"/>
    </source>
</evidence>
<dbReference type="RefSeq" id="WP_194019320.1">
    <property type="nucleotide sequence ID" value="NZ_JADEVV010000013.1"/>
</dbReference>
<dbReference type="SUPFAM" id="SSF141072">
    <property type="entry name" value="CalX-like"/>
    <property type="match status" value="2"/>
</dbReference>
<evidence type="ECO:0000259" key="1">
    <source>
        <dbReference type="Pfam" id="PF18885"/>
    </source>
</evidence>
<dbReference type="InterPro" id="IPR038081">
    <property type="entry name" value="CalX-like_sf"/>
</dbReference>
<sequence>MTVNYTIQGTADATDYTGATPGSGKNITFDPGSSIAYLFIDPTADSNFESDETVAITLASGTGYEIGTIDIVVGTISNDGVEVLSPPVESPSITLTVSPNSVTEDGTDNLVYTFTRTGDTTKDLTVNYSIAGTADSSDFTGATPGIDKAITFTADSSTATLTIDPTADTVVEPNQTVIVTLASGTSYTVGTTGAVTGTITNDDTFKDNLTGGLVRFRNNDRPGTYLFAGAEEAANIRQNFKNFVEEGAAFQVATTKTDPLLQTFYRFQNTAPGREGTYLFAGEGEATSIRQNFKNFVEEGIAFYAYSAGVGEGTTEFSRFQSKTFPGTYLFAGPGESAAILNNPGFTYEGTAFAAGG</sequence>
<keyword evidence="3" id="KW-1185">Reference proteome</keyword>
<accession>A0ABR9VTE7</accession>
<dbReference type="InterPro" id="IPR043708">
    <property type="entry name" value="DUF5648"/>
</dbReference>
<protein>
    <recommendedName>
        <fullName evidence="1">DUF5648 domain-containing protein</fullName>
    </recommendedName>
</protein>
<dbReference type="EMBL" id="JADEVV010000013">
    <property type="protein sequence ID" value="MBE9253506.1"/>
    <property type="molecule type" value="Genomic_DNA"/>
</dbReference>
<dbReference type="Proteomes" id="UP000658720">
    <property type="component" value="Unassembled WGS sequence"/>
</dbReference>
<comment type="caution">
    <text evidence="2">The sequence shown here is derived from an EMBL/GenBank/DDBJ whole genome shotgun (WGS) entry which is preliminary data.</text>
</comment>
<reference evidence="2 3" key="1">
    <citation type="submission" date="2020-10" db="EMBL/GenBank/DDBJ databases">
        <authorList>
            <person name="Castelo-Branco R."/>
            <person name="Eusebio N."/>
            <person name="Adriana R."/>
            <person name="Vieira A."/>
            <person name="Brugerolle De Fraissinette N."/>
            <person name="Rezende De Castro R."/>
            <person name="Schneider M.P."/>
            <person name="Vasconcelos V."/>
            <person name="Leao P.N."/>
        </authorList>
    </citation>
    <scope>NUCLEOTIDE SEQUENCE [LARGE SCALE GENOMIC DNA]</scope>
    <source>
        <strain evidence="2 3">LEGE 00031</strain>
    </source>
</reference>
<gene>
    <name evidence="2" type="ORF">IQ217_06475</name>
</gene>